<evidence type="ECO:0008006" key="4">
    <source>
        <dbReference type="Google" id="ProtNLM"/>
    </source>
</evidence>
<sequence>MESLEGHLDISSAEIRAALLGFTHGRETLMFSTISFAKSGRSKATKERSAPYYGQSTKRSACETCRVLKAKAVPTRSRQRKDSGLIYFVRQVKCCRGKSSGSGSGCTRCLSLKIPCEYDGVKNSRPQLSRTSYEADKSMSSSRRESLSASPNKKDNSSHDVVVDEEPSLTDDGQKTVVGSSSTLFFEDGGATIEAMDDTTTFGDFEDSLDWALTSDDYTSSSDPKQSLFAFDFSPNHKSTSANTIQHSDPALSTSIFPPSNLSQNIQGTSSSFSLASTSSPYPCSCSCSVRLSSSLFSLNGYLRHRSIMCSPESPRGNTMSLEQSLSRILTAHTSAAKLGNDMTACASQCLTQASNAVQWVMLIEQLVDLYAALVGQLSDVRAAVSDGTPDAEIAATMPMRVGEYMIESAVEKEAMLTQLVNQRMKTLGVFAVTHREQLGSASGVGECRGRLNAAVQKLAILRDRSNRI</sequence>
<reference evidence="2" key="1">
    <citation type="submission" date="2021-07" db="EMBL/GenBank/DDBJ databases">
        <authorList>
            <person name="Durling M."/>
        </authorList>
    </citation>
    <scope>NUCLEOTIDE SEQUENCE</scope>
</reference>
<evidence type="ECO:0000313" key="3">
    <source>
        <dbReference type="Proteomes" id="UP000696280"/>
    </source>
</evidence>
<name>A0A9N9KUP4_9HELO</name>
<dbReference type="OrthoDB" id="1470350at2759"/>
<gene>
    <name evidence="2" type="ORF">HYFRA_00003169</name>
</gene>
<accession>A0A9N9KUP4</accession>
<dbReference type="Proteomes" id="UP000696280">
    <property type="component" value="Unassembled WGS sequence"/>
</dbReference>
<comment type="caution">
    <text evidence="2">The sequence shown here is derived from an EMBL/GenBank/DDBJ whole genome shotgun (WGS) entry which is preliminary data.</text>
</comment>
<feature type="compositionally biased region" description="Basic and acidic residues" evidence="1">
    <location>
        <begin position="133"/>
        <end position="162"/>
    </location>
</feature>
<evidence type="ECO:0000313" key="2">
    <source>
        <dbReference type="EMBL" id="CAG8952978.1"/>
    </source>
</evidence>
<dbReference type="AlphaFoldDB" id="A0A9N9KUP4"/>
<dbReference type="EMBL" id="CAJVRL010000049">
    <property type="protein sequence ID" value="CAG8952978.1"/>
    <property type="molecule type" value="Genomic_DNA"/>
</dbReference>
<protein>
    <recommendedName>
        <fullName evidence="4">Zn(2)-C6 fungal-type domain-containing protein</fullName>
    </recommendedName>
</protein>
<organism evidence="2 3">
    <name type="scientific">Hymenoscyphus fraxineus</name>
    <dbReference type="NCBI Taxonomy" id="746836"/>
    <lineage>
        <taxon>Eukaryota</taxon>
        <taxon>Fungi</taxon>
        <taxon>Dikarya</taxon>
        <taxon>Ascomycota</taxon>
        <taxon>Pezizomycotina</taxon>
        <taxon>Leotiomycetes</taxon>
        <taxon>Helotiales</taxon>
        <taxon>Helotiaceae</taxon>
        <taxon>Hymenoscyphus</taxon>
    </lineage>
</organism>
<proteinExistence type="predicted"/>
<feature type="region of interest" description="Disordered" evidence="1">
    <location>
        <begin position="127"/>
        <end position="176"/>
    </location>
</feature>
<evidence type="ECO:0000256" key="1">
    <source>
        <dbReference type="SAM" id="MobiDB-lite"/>
    </source>
</evidence>
<keyword evidence="3" id="KW-1185">Reference proteome</keyword>